<comment type="caution">
    <text evidence="3">The sequence shown here is derived from an EMBL/GenBank/DDBJ whole genome shotgun (WGS) entry which is preliminary data.</text>
</comment>
<dbReference type="PANTHER" id="PTHR40076:SF1">
    <property type="entry name" value="MEMBRANE PROTEIN"/>
    <property type="match status" value="1"/>
</dbReference>
<evidence type="ECO:0000256" key="1">
    <source>
        <dbReference type="SAM" id="Phobius"/>
    </source>
</evidence>
<evidence type="ECO:0000313" key="2">
    <source>
        <dbReference type="EMBL" id="PXV89104.1"/>
    </source>
</evidence>
<protein>
    <submittedName>
        <fullName evidence="3">DUF975 family protein</fullName>
    </submittedName>
</protein>
<name>A0A255I669_9FIRM</name>
<accession>A0A255I669</accession>
<reference evidence="3" key="3">
    <citation type="submission" date="2018-07" db="EMBL/GenBank/DDBJ databases">
        <authorList>
            <person name="Quirk P.G."/>
            <person name="Krulwich T.A."/>
        </authorList>
    </citation>
    <scope>NUCLEOTIDE SEQUENCE</scope>
    <source>
        <strain evidence="3">CCRI-19302</strain>
    </source>
</reference>
<feature type="transmembrane region" description="Helical" evidence="1">
    <location>
        <begin position="199"/>
        <end position="224"/>
    </location>
</feature>
<dbReference type="Proteomes" id="UP000247523">
    <property type="component" value="Unassembled WGS sequence"/>
</dbReference>
<sequence length="261" mass="29908">MWNRAGLKENAKENLRRFYWPAFLVCIISGIFNGGGSQIAGYRRLVVNFNKNDQHIYNSVFSKKILINEYHYSSLFLVGGIILFILLMAIVIAIAVSIFVGSPLLVGKNRYFMCNRDFSTGVGEIGYSFSSGHYWNVVKIMFLMNLYVFLWSLLLFIPGIIKAYEYAMIPYILAENPEIDSFRAFELSKEMMMGQKWNYFVLQLSFIGWFLLGFILCGLGGLFVQPYYEATFAEFYGWARESMLAAGNSNNYELRGFGEGV</sequence>
<reference evidence="3 4" key="1">
    <citation type="journal article" date="2017" name="Genome Announc.">
        <title>Draft Genome Sequence of a Sporulating and Motile Strain of Lachnotalea glycerini Isolated from Water in Quebec City, Canada.</title>
        <authorList>
            <person name="Maheux A.F."/>
            <person name="Boudreau D.K."/>
            <person name="Berube E."/>
            <person name="Boissinot M."/>
            <person name="Raymond F."/>
            <person name="Brodeur S."/>
            <person name="Corbeil J."/>
            <person name="Isabel S."/>
            <person name="Omar R.F."/>
            <person name="Bergeron M.G."/>
        </authorList>
    </citation>
    <scope>NUCLEOTIDE SEQUENCE [LARGE SCALE GENOMIC DNA]</scope>
    <source>
        <strain evidence="3 4">CCRI-19302</strain>
    </source>
</reference>
<keyword evidence="1" id="KW-1133">Transmembrane helix</keyword>
<keyword evidence="4" id="KW-1185">Reference proteome</keyword>
<evidence type="ECO:0000313" key="3">
    <source>
        <dbReference type="EMBL" id="RDY30505.1"/>
    </source>
</evidence>
<evidence type="ECO:0000313" key="5">
    <source>
        <dbReference type="Proteomes" id="UP000247523"/>
    </source>
</evidence>
<evidence type="ECO:0000313" key="4">
    <source>
        <dbReference type="Proteomes" id="UP000216411"/>
    </source>
</evidence>
<feature type="transmembrane region" description="Helical" evidence="1">
    <location>
        <begin position="18"/>
        <end position="35"/>
    </location>
</feature>
<feature type="transmembrane region" description="Helical" evidence="1">
    <location>
        <begin position="72"/>
        <end position="100"/>
    </location>
</feature>
<organism evidence="3 4">
    <name type="scientific">Lachnotalea glycerini</name>
    <dbReference type="NCBI Taxonomy" id="1763509"/>
    <lineage>
        <taxon>Bacteria</taxon>
        <taxon>Bacillati</taxon>
        <taxon>Bacillota</taxon>
        <taxon>Clostridia</taxon>
        <taxon>Lachnospirales</taxon>
        <taxon>Lachnospiraceae</taxon>
        <taxon>Lachnotalea</taxon>
    </lineage>
</organism>
<dbReference type="AlphaFoldDB" id="A0A255I669"/>
<dbReference type="Proteomes" id="UP000216411">
    <property type="component" value="Unassembled WGS sequence"/>
</dbReference>
<reference evidence="2 5" key="2">
    <citation type="submission" date="2018-05" db="EMBL/GenBank/DDBJ databases">
        <title>Genomic Encyclopedia of Type Strains, Phase IV (KMG-IV): sequencing the most valuable type-strain genomes for metagenomic binning, comparative biology and taxonomic classification.</title>
        <authorList>
            <person name="Goeker M."/>
        </authorList>
    </citation>
    <scope>NUCLEOTIDE SEQUENCE [LARGE SCALE GENOMIC DNA]</scope>
    <source>
        <strain evidence="2 5">DSM 28816</strain>
    </source>
</reference>
<dbReference type="EMBL" id="QICS01000007">
    <property type="protein sequence ID" value="PXV89104.1"/>
    <property type="molecule type" value="Genomic_DNA"/>
</dbReference>
<dbReference type="PANTHER" id="PTHR40076">
    <property type="entry name" value="MEMBRANE PROTEIN-RELATED"/>
    <property type="match status" value="1"/>
</dbReference>
<dbReference type="Pfam" id="PF06161">
    <property type="entry name" value="DUF975"/>
    <property type="match status" value="1"/>
</dbReference>
<proteinExistence type="predicted"/>
<dbReference type="OrthoDB" id="9784844at2"/>
<gene>
    <name evidence="2" type="ORF">C8E03_10781</name>
    <name evidence="3" type="ORF">CG710_014295</name>
</gene>
<keyword evidence="1" id="KW-0812">Transmembrane</keyword>
<dbReference type="EMBL" id="NOKA02000035">
    <property type="protein sequence ID" value="RDY30505.1"/>
    <property type="molecule type" value="Genomic_DNA"/>
</dbReference>
<dbReference type="InterPro" id="IPR010380">
    <property type="entry name" value="DUF975"/>
</dbReference>
<keyword evidence="1" id="KW-0472">Membrane</keyword>
<feature type="transmembrane region" description="Helical" evidence="1">
    <location>
        <begin position="140"/>
        <end position="161"/>
    </location>
</feature>
<dbReference type="RefSeq" id="WP_094379020.1">
    <property type="nucleotide sequence ID" value="NZ_NOKA02000035.1"/>
</dbReference>